<dbReference type="InterPro" id="IPR001304">
    <property type="entry name" value="C-type_lectin-like"/>
</dbReference>
<dbReference type="Pfam" id="PF00059">
    <property type="entry name" value="Lectin_C"/>
    <property type="match status" value="2"/>
</dbReference>
<dbReference type="InterPro" id="IPR016187">
    <property type="entry name" value="CTDL_fold"/>
</dbReference>
<organism evidence="3 4">
    <name type="scientific">Caenorhabditis angaria</name>
    <dbReference type="NCBI Taxonomy" id="860376"/>
    <lineage>
        <taxon>Eukaryota</taxon>
        <taxon>Metazoa</taxon>
        <taxon>Ecdysozoa</taxon>
        <taxon>Nematoda</taxon>
        <taxon>Chromadorea</taxon>
        <taxon>Rhabditida</taxon>
        <taxon>Rhabditina</taxon>
        <taxon>Rhabditomorpha</taxon>
        <taxon>Rhabditoidea</taxon>
        <taxon>Rhabditidae</taxon>
        <taxon>Peloderinae</taxon>
        <taxon>Caenorhabditis</taxon>
    </lineage>
</organism>
<comment type="caution">
    <text evidence="3">The sequence shown here is derived from an EMBL/GenBank/DDBJ whole genome shotgun (WGS) entry which is preliminary data.</text>
</comment>
<dbReference type="EMBL" id="CANHGI010000006">
    <property type="protein sequence ID" value="CAI5454018.1"/>
    <property type="molecule type" value="Genomic_DNA"/>
</dbReference>
<evidence type="ECO:0000313" key="4">
    <source>
        <dbReference type="Proteomes" id="UP001152747"/>
    </source>
</evidence>
<feature type="signal peptide" evidence="1">
    <location>
        <begin position="1"/>
        <end position="18"/>
    </location>
</feature>
<evidence type="ECO:0000313" key="3">
    <source>
        <dbReference type="EMBL" id="CAI5454018.1"/>
    </source>
</evidence>
<dbReference type="Proteomes" id="UP001152747">
    <property type="component" value="Unassembled WGS sequence"/>
</dbReference>
<dbReference type="Gene3D" id="3.10.100.10">
    <property type="entry name" value="Mannose-Binding Protein A, subunit A"/>
    <property type="match status" value="2"/>
</dbReference>
<dbReference type="CDD" id="cd00037">
    <property type="entry name" value="CLECT"/>
    <property type="match status" value="2"/>
</dbReference>
<dbReference type="InterPro" id="IPR016186">
    <property type="entry name" value="C-type_lectin-like/link_sf"/>
</dbReference>
<dbReference type="InterPro" id="IPR050111">
    <property type="entry name" value="C-type_lectin/snaclec_domain"/>
</dbReference>
<feature type="domain" description="C-type lectin" evidence="2">
    <location>
        <begin position="28"/>
        <end position="139"/>
    </location>
</feature>
<proteinExistence type="predicted"/>
<dbReference type="PANTHER" id="PTHR22803">
    <property type="entry name" value="MANNOSE, PHOSPHOLIPASE, LECTIN RECEPTOR RELATED"/>
    <property type="match status" value="1"/>
</dbReference>
<dbReference type="AlphaFoldDB" id="A0A9P1J2X2"/>
<keyword evidence="4" id="KW-1185">Reference proteome</keyword>
<keyword evidence="1" id="KW-0732">Signal</keyword>
<dbReference type="PROSITE" id="PS50041">
    <property type="entry name" value="C_TYPE_LECTIN_2"/>
    <property type="match status" value="2"/>
</dbReference>
<protein>
    <recommendedName>
        <fullName evidence="2">C-type lectin domain-containing protein</fullName>
    </recommendedName>
</protein>
<reference evidence="3" key="1">
    <citation type="submission" date="2022-11" db="EMBL/GenBank/DDBJ databases">
        <authorList>
            <person name="Kikuchi T."/>
        </authorList>
    </citation>
    <scope>NUCLEOTIDE SEQUENCE</scope>
    <source>
        <strain evidence="3">PS1010</strain>
    </source>
</reference>
<evidence type="ECO:0000259" key="2">
    <source>
        <dbReference type="PROSITE" id="PS50041"/>
    </source>
</evidence>
<evidence type="ECO:0000256" key="1">
    <source>
        <dbReference type="SAM" id="SignalP"/>
    </source>
</evidence>
<feature type="domain" description="C-type lectin" evidence="2">
    <location>
        <begin position="170"/>
        <end position="298"/>
    </location>
</feature>
<dbReference type="SUPFAM" id="SSF56436">
    <property type="entry name" value="C-type lectin-like"/>
    <property type="match status" value="2"/>
</dbReference>
<feature type="chain" id="PRO_5040117837" description="C-type lectin domain-containing protein" evidence="1">
    <location>
        <begin position="19"/>
        <end position="303"/>
    </location>
</feature>
<accession>A0A9P1J2X2</accession>
<dbReference type="FunFam" id="3.10.100.10:FF:000091">
    <property type="entry name" value="C-type LECtin"/>
    <property type="match status" value="1"/>
</dbReference>
<dbReference type="OrthoDB" id="5774534at2759"/>
<name>A0A9P1J2X2_9PELO</name>
<dbReference type="SMART" id="SM00034">
    <property type="entry name" value="CLECT"/>
    <property type="match status" value="2"/>
</dbReference>
<gene>
    <name evidence="3" type="ORF">CAMP_LOCUS16655</name>
</gene>
<sequence>MKLIIAFSFYFLANSIVAQQCSTGQIAYYSSCLLFIKTPLEFNTANSICTGFSGSLVSIHNAIDNRNVTSYVQHYTNGAFWVGAKTISQDVTNPTNWYWTDGTKFNYQNYQSFQPISQGSTSCMQVLPGTGKWSTAACSGTVLPFICELPSLIAQTCPSHCPSGYTWFAETDFCYKNFVQQSNFNDARSVCQADGGELTSIHSQNENDFLVQLSKTGLIVSDDGWVDQVWIGFIFVNQKWQWTDGTNTTYVNWGDGEPNKMQTEWWAVLNADAHQGSNTEASKWNNVGQIDERAFVCKRAALH</sequence>